<comment type="subcellular location">
    <subcellularLocation>
        <location evidence="1">Cell membrane</location>
        <topology evidence="1">Multi-pass membrane protein</topology>
    </subcellularLocation>
</comment>
<feature type="transmembrane region" description="Helical" evidence="6">
    <location>
        <begin position="783"/>
        <end position="802"/>
    </location>
</feature>
<feature type="transmembrane region" description="Helical" evidence="6">
    <location>
        <begin position="889"/>
        <end position="909"/>
    </location>
</feature>
<dbReference type="Gene3D" id="1.20.1640.10">
    <property type="entry name" value="Multidrug efflux transporter AcrB transmembrane domain"/>
    <property type="match status" value="2"/>
</dbReference>
<feature type="transmembrane region" description="Helical" evidence="6">
    <location>
        <begin position="12"/>
        <end position="30"/>
    </location>
</feature>
<evidence type="ECO:0000256" key="3">
    <source>
        <dbReference type="ARBA" id="ARBA00022692"/>
    </source>
</evidence>
<dbReference type="InterPro" id="IPR004869">
    <property type="entry name" value="MMPL_dom"/>
</dbReference>
<reference evidence="8 9" key="1">
    <citation type="submission" date="2018-08" db="EMBL/GenBank/DDBJ databases">
        <title>Draft genome of candidate division NPL-UPA2 bacterium Unc8 that adapted to ultra-basic serpentinizing groundwater.</title>
        <authorList>
            <person name="Ishii S."/>
            <person name="Suzuki S."/>
            <person name="Nealson K.H."/>
        </authorList>
    </citation>
    <scope>NUCLEOTIDE SEQUENCE [LARGE SCALE GENOMIC DNA]</scope>
    <source>
        <strain evidence="8">Unc8</strain>
    </source>
</reference>
<evidence type="ECO:0000256" key="2">
    <source>
        <dbReference type="ARBA" id="ARBA00022475"/>
    </source>
</evidence>
<organism evidence="8 9">
    <name type="scientific">candidate division NPL-UPA2 bacterium Unc8</name>
    <dbReference type="NCBI Taxonomy" id="1980939"/>
    <lineage>
        <taxon>Bacteria</taxon>
    </lineage>
</organism>
<feature type="transmembrane region" description="Helical" evidence="6">
    <location>
        <begin position="840"/>
        <end position="862"/>
    </location>
</feature>
<evidence type="ECO:0000256" key="6">
    <source>
        <dbReference type="SAM" id="Phobius"/>
    </source>
</evidence>
<feature type="transmembrane region" description="Helical" evidence="6">
    <location>
        <begin position="915"/>
        <end position="939"/>
    </location>
</feature>
<evidence type="ECO:0000256" key="5">
    <source>
        <dbReference type="ARBA" id="ARBA00023136"/>
    </source>
</evidence>
<feature type="transmembrane region" description="Helical" evidence="6">
    <location>
        <begin position="338"/>
        <end position="362"/>
    </location>
</feature>
<dbReference type="InterPro" id="IPR001036">
    <property type="entry name" value="Acrflvin-R"/>
</dbReference>
<dbReference type="PRINTS" id="PR00702">
    <property type="entry name" value="ACRIFLAVINRP"/>
</dbReference>
<feature type="transmembrane region" description="Helical" evidence="6">
    <location>
        <begin position="236"/>
        <end position="256"/>
    </location>
</feature>
<feature type="transmembrane region" description="Helical" evidence="6">
    <location>
        <begin position="213"/>
        <end position="229"/>
    </location>
</feature>
<dbReference type="AlphaFoldDB" id="A0A399FWP3"/>
<dbReference type="Proteomes" id="UP000266287">
    <property type="component" value="Unassembled WGS sequence"/>
</dbReference>
<dbReference type="PANTHER" id="PTHR33406">
    <property type="entry name" value="MEMBRANE PROTEIN MJ1562-RELATED"/>
    <property type="match status" value="1"/>
</dbReference>
<dbReference type="InterPro" id="IPR050545">
    <property type="entry name" value="Mycobact_MmpL"/>
</dbReference>
<gene>
    <name evidence="8" type="ORF">B9J77_02380</name>
</gene>
<name>A0A399FWP3_UNCN2</name>
<sequence length="991" mass="111222">MQKFAELILKFRLPIIVVTIAATLFFGYFLGDLKIDADPGGYLDEDEPSAMLLARVMDEFGIYTIAAVALETEDVFNYYTLRRVDEITRGLEATDEIVSVISLTNVTDVSRTEKGLGPTRIIDIDNLPQNPEGFRNLRERVLADDLLRGLMVSEDGSTTLITVTVGDVDLISIGHQIKEIVHNTTGDEKIHFSGGPFFILFSTELILNNLRKLIPIAIIVSAVVLYVSFKSLYGIFLPLITILISAIQTLGIMGLIGSPLTFISAVMPIILIAIGSAYGIHMISKYREDICSEENRIQEIKNALSKVSVPILLAGITTSIGFFSFLTAEMWVVREFGFFTGIGTMLATGISLSFLPACLSFLKVRKGKPRREYSQDTRITRAIEKVGELTLRNKNFLIAGCVIFGIVGLLVVPRLRWETNLIEFLEEEAPLRKTEEMMMDKFGGSIIPIKLLVEGDMKDPLVLREMLRLQEYLELQYNINYPFSIADLIQRAYGRMVGHYTIPETRGDIDFLWGFLEKHPMFPHMVNKDATAALIMLRLGTADKRETIEVVEAINRYLEEELRTDMIRVEIASAAPELVEVLKRERVKRILSRISWEAEKKGIADIPLNVGELIAISATEAVKGQFDRNAGEILRTKFYEYLTEETNLSEEIIATIANDITGRLLIRTPDYKELISIIGKNAPQLYAEDPVMVKWIAEDILEIINIDGKRARVDFLVTEIAPLLPGFNRETLRNKLWEINEDWAGIDSLRYADFAELDNVENRVISTVSQAGMHIVMLEYDRILVRSLVESLSIAVFLIFALSALRLKSLIGGLISLSPIFFTLLINFIVMVIFNMPVDVITITAASVIVGIGIDYTIHFVSRFKFELARTKSEPIALSNTWTTTGKAIVINASSVGAGFLVLGLADIVPMQRFGYLLALSMVIASSSSMTLLPVLIVATRSRFIGPLEQIAEELILRAREDFKKGREMIESEIKKRKEMIEVELKKRLKM</sequence>
<feature type="transmembrane region" description="Helical" evidence="6">
    <location>
        <begin position="395"/>
        <end position="415"/>
    </location>
</feature>
<dbReference type="SUPFAM" id="SSF82866">
    <property type="entry name" value="Multidrug efflux transporter AcrB transmembrane domain"/>
    <property type="match status" value="2"/>
</dbReference>
<keyword evidence="5 6" id="KW-0472">Membrane</keyword>
<keyword evidence="4 6" id="KW-1133">Transmembrane helix</keyword>
<evidence type="ECO:0000259" key="7">
    <source>
        <dbReference type="PROSITE" id="PS50156"/>
    </source>
</evidence>
<dbReference type="InterPro" id="IPR000731">
    <property type="entry name" value="SSD"/>
</dbReference>
<accession>A0A399FWP3</accession>
<feature type="transmembrane region" description="Helical" evidence="6">
    <location>
        <begin position="303"/>
        <end position="326"/>
    </location>
</feature>
<evidence type="ECO:0000313" key="9">
    <source>
        <dbReference type="Proteomes" id="UP000266287"/>
    </source>
</evidence>
<dbReference type="GO" id="GO:0022857">
    <property type="term" value="F:transmembrane transporter activity"/>
    <property type="evidence" value="ECO:0007669"/>
    <property type="project" value="InterPro"/>
</dbReference>
<feature type="transmembrane region" description="Helical" evidence="6">
    <location>
        <begin position="262"/>
        <end position="283"/>
    </location>
</feature>
<evidence type="ECO:0000256" key="1">
    <source>
        <dbReference type="ARBA" id="ARBA00004651"/>
    </source>
</evidence>
<dbReference type="PROSITE" id="PS50156">
    <property type="entry name" value="SSD"/>
    <property type="match status" value="1"/>
</dbReference>
<dbReference type="Pfam" id="PF03176">
    <property type="entry name" value="MMPL"/>
    <property type="match status" value="2"/>
</dbReference>
<keyword evidence="3 6" id="KW-0812">Transmembrane</keyword>
<proteinExistence type="predicted"/>
<dbReference type="EMBL" id="NDHY01000003">
    <property type="protein sequence ID" value="RII00591.1"/>
    <property type="molecule type" value="Genomic_DNA"/>
</dbReference>
<comment type="caution">
    <text evidence="8">The sequence shown here is derived from an EMBL/GenBank/DDBJ whole genome shotgun (WGS) entry which is preliminary data.</text>
</comment>
<dbReference type="GO" id="GO:0005886">
    <property type="term" value="C:plasma membrane"/>
    <property type="evidence" value="ECO:0007669"/>
    <property type="project" value="UniProtKB-SubCell"/>
</dbReference>
<feature type="domain" description="SSD" evidence="7">
    <location>
        <begin position="239"/>
        <end position="361"/>
    </location>
</feature>
<feature type="transmembrane region" description="Helical" evidence="6">
    <location>
        <begin position="814"/>
        <end position="834"/>
    </location>
</feature>
<evidence type="ECO:0000313" key="8">
    <source>
        <dbReference type="EMBL" id="RII00591.1"/>
    </source>
</evidence>
<protein>
    <recommendedName>
        <fullName evidence="7">SSD domain-containing protein</fullName>
    </recommendedName>
</protein>
<keyword evidence="2" id="KW-1003">Cell membrane</keyword>
<dbReference type="PANTHER" id="PTHR33406:SF13">
    <property type="entry name" value="MEMBRANE PROTEIN YDFJ"/>
    <property type="match status" value="1"/>
</dbReference>
<evidence type="ECO:0000256" key="4">
    <source>
        <dbReference type="ARBA" id="ARBA00022989"/>
    </source>
</evidence>